<evidence type="ECO:0000256" key="6">
    <source>
        <dbReference type="ARBA" id="ARBA00023136"/>
    </source>
</evidence>
<evidence type="ECO:0000256" key="5">
    <source>
        <dbReference type="ARBA" id="ARBA00022989"/>
    </source>
</evidence>
<dbReference type="Pfam" id="PF02028">
    <property type="entry name" value="BCCT"/>
    <property type="match status" value="1"/>
</dbReference>
<keyword evidence="9" id="KW-1185">Reference proteome</keyword>
<gene>
    <name evidence="8" type="ORF">PCOR1329_LOCUS12875</name>
</gene>
<feature type="transmembrane region" description="Helical" evidence="7">
    <location>
        <begin position="83"/>
        <end position="106"/>
    </location>
</feature>
<dbReference type="Proteomes" id="UP001189429">
    <property type="component" value="Unassembled WGS sequence"/>
</dbReference>
<feature type="transmembrane region" description="Helical" evidence="7">
    <location>
        <begin position="6"/>
        <end position="22"/>
    </location>
</feature>
<evidence type="ECO:0000256" key="4">
    <source>
        <dbReference type="ARBA" id="ARBA00022692"/>
    </source>
</evidence>
<evidence type="ECO:0000256" key="1">
    <source>
        <dbReference type="ARBA" id="ARBA00004651"/>
    </source>
</evidence>
<dbReference type="PANTHER" id="PTHR30047">
    <property type="entry name" value="HIGH-AFFINITY CHOLINE TRANSPORT PROTEIN-RELATED"/>
    <property type="match status" value="1"/>
</dbReference>
<keyword evidence="4 7" id="KW-0812">Transmembrane</keyword>
<organism evidence="8 9">
    <name type="scientific">Prorocentrum cordatum</name>
    <dbReference type="NCBI Taxonomy" id="2364126"/>
    <lineage>
        <taxon>Eukaryota</taxon>
        <taxon>Sar</taxon>
        <taxon>Alveolata</taxon>
        <taxon>Dinophyceae</taxon>
        <taxon>Prorocentrales</taxon>
        <taxon>Prorocentraceae</taxon>
        <taxon>Prorocentrum</taxon>
    </lineage>
</organism>
<keyword evidence="6 7" id="KW-0472">Membrane</keyword>
<evidence type="ECO:0000256" key="2">
    <source>
        <dbReference type="ARBA" id="ARBA00022448"/>
    </source>
</evidence>
<dbReference type="InterPro" id="IPR000060">
    <property type="entry name" value="BCCT_transptr"/>
</dbReference>
<evidence type="ECO:0000313" key="9">
    <source>
        <dbReference type="Proteomes" id="UP001189429"/>
    </source>
</evidence>
<keyword evidence="3" id="KW-1003">Cell membrane</keyword>
<feature type="non-terminal residue" evidence="8">
    <location>
        <position position="1"/>
    </location>
</feature>
<evidence type="ECO:0000313" key="8">
    <source>
        <dbReference type="EMBL" id="CAK0806767.1"/>
    </source>
</evidence>
<protein>
    <submittedName>
        <fullName evidence="8">Uncharacterized protein</fullName>
    </submittedName>
</protein>
<sequence length="109" mass="12296">VWTWFYIVSQGVWVIVLIWSMIQCSKLKVGKDDDEPEFSTATWFSMLFDGSVGTGLFYYAVLSTVEGYGNVDEDATHALMVSVFHWGVHGWIPYVVMGATLGIMAYRRG</sequence>
<comment type="subcellular location">
    <subcellularLocation>
        <location evidence="1">Cell membrane</location>
        <topology evidence="1">Multi-pass membrane protein</topology>
    </subcellularLocation>
</comment>
<reference evidence="8" key="1">
    <citation type="submission" date="2023-10" db="EMBL/GenBank/DDBJ databases">
        <authorList>
            <person name="Chen Y."/>
            <person name="Shah S."/>
            <person name="Dougan E. K."/>
            <person name="Thang M."/>
            <person name="Chan C."/>
        </authorList>
    </citation>
    <scope>NUCLEOTIDE SEQUENCE [LARGE SCALE GENOMIC DNA]</scope>
</reference>
<accession>A0ABN9QP68</accession>
<comment type="caution">
    <text evidence="8">The sequence shown here is derived from an EMBL/GenBank/DDBJ whole genome shotgun (WGS) entry which is preliminary data.</text>
</comment>
<evidence type="ECO:0000256" key="7">
    <source>
        <dbReference type="SAM" id="Phobius"/>
    </source>
</evidence>
<dbReference type="EMBL" id="CAUYUJ010003780">
    <property type="protein sequence ID" value="CAK0806767.1"/>
    <property type="molecule type" value="Genomic_DNA"/>
</dbReference>
<evidence type="ECO:0000256" key="3">
    <source>
        <dbReference type="ARBA" id="ARBA00022475"/>
    </source>
</evidence>
<name>A0ABN9QP68_9DINO</name>
<dbReference type="PANTHER" id="PTHR30047:SF7">
    <property type="entry name" value="HIGH-AFFINITY CHOLINE TRANSPORT PROTEIN"/>
    <property type="match status" value="1"/>
</dbReference>
<keyword evidence="2" id="KW-0813">Transport</keyword>
<keyword evidence="5 7" id="KW-1133">Transmembrane helix</keyword>
<feature type="transmembrane region" description="Helical" evidence="7">
    <location>
        <begin position="43"/>
        <end position="63"/>
    </location>
</feature>
<proteinExistence type="predicted"/>